<dbReference type="InterPro" id="IPR009388">
    <property type="entry name" value="PSII_PsbY"/>
</dbReference>
<evidence type="ECO:0000313" key="9">
    <source>
        <dbReference type="EMBL" id="MBW4660133.1"/>
    </source>
</evidence>
<comment type="subunit">
    <text evidence="8">PSII is composed of 1 copy each of membrane proteins PsbA, PsbB, PsbC, PsbD, PsbE, PsbF, PsbH, PsbI, PsbJ, PsbK, PsbL, PsbM, PsbT, PsbX, PsbY, PsbZ, Psb30/Ycf12, peripheral proteins PsbO, CyanoQ (PsbQ), PsbU, PsbV and a large number of cofactors. It forms dimeric complexes.</text>
</comment>
<keyword evidence="2 8" id="KW-0602">Photosynthesis</keyword>
<keyword evidence="5 8" id="KW-0793">Thylakoid</keyword>
<protein>
    <recommendedName>
        <fullName evidence="8">Photosystem II reaction center protein Y</fullName>
    </recommendedName>
</protein>
<dbReference type="NCBIfam" id="NF009711">
    <property type="entry name" value="PRK13240.1"/>
    <property type="match status" value="1"/>
</dbReference>
<reference evidence="9" key="2">
    <citation type="journal article" date="2022" name="Microbiol. Resour. Announc.">
        <title>Metagenome Sequencing to Explore Phylogenomics of Terrestrial Cyanobacteria.</title>
        <authorList>
            <person name="Ward R.D."/>
            <person name="Stajich J.E."/>
            <person name="Johansen J.R."/>
            <person name="Huntemann M."/>
            <person name="Clum A."/>
            <person name="Foster B."/>
            <person name="Foster B."/>
            <person name="Roux S."/>
            <person name="Palaniappan K."/>
            <person name="Varghese N."/>
            <person name="Mukherjee S."/>
            <person name="Reddy T.B.K."/>
            <person name="Daum C."/>
            <person name="Copeland A."/>
            <person name="Chen I.A."/>
            <person name="Ivanova N.N."/>
            <person name="Kyrpides N.C."/>
            <person name="Shapiro N."/>
            <person name="Eloe-Fadrosh E.A."/>
            <person name="Pietrasiak N."/>
        </authorList>
    </citation>
    <scope>NUCLEOTIDE SEQUENCE</scope>
    <source>
        <strain evidence="9">UHER 2000/2452</strain>
    </source>
</reference>
<accession>A0A951QC89</accession>
<evidence type="ECO:0000256" key="7">
    <source>
        <dbReference type="ARBA" id="ARBA00023276"/>
    </source>
</evidence>
<organism evidence="9 10">
    <name type="scientific">Drouetiella hepatica Uher 2000/2452</name>
    <dbReference type="NCBI Taxonomy" id="904376"/>
    <lineage>
        <taxon>Bacteria</taxon>
        <taxon>Bacillati</taxon>
        <taxon>Cyanobacteriota</taxon>
        <taxon>Cyanophyceae</taxon>
        <taxon>Oculatellales</taxon>
        <taxon>Oculatellaceae</taxon>
        <taxon>Drouetiella</taxon>
    </lineage>
</organism>
<feature type="topological domain" description="Lumenal" evidence="8">
    <location>
        <begin position="24"/>
        <end position="37"/>
    </location>
</feature>
<dbReference type="Proteomes" id="UP000757435">
    <property type="component" value="Unassembled WGS sequence"/>
</dbReference>
<dbReference type="Pfam" id="PF06298">
    <property type="entry name" value="PsbY"/>
    <property type="match status" value="1"/>
</dbReference>
<comment type="function">
    <text evidence="8">Loosely associated component of the core of photosystem II (PSII). PSII is a light-driven water plastoquinone oxidoreductase, using light energy to abstract electrons from H(2)O, generating a proton gradient subsequently used for ATP formation.</text>
</comment>
<keyword evidence="4 8" id="KW-1133">Transmembrane helix</keyword>
<proteinExistence type="inferred from homology"/>
<dbReference type="EMBL" id="JAHHHD010000018">
    <property type="protein sequence ID" value="MBW4660133.1"/>
    <property type="molecule type" value="Genomic_DNA"/>
</dbReference>
<evidence type="ECO:0000256" key="3">
    <source>
        <dbReference type="ARBA" id="ARBA00022692"/>
    </source>
</evidence>
<evidence type="ECO:0000256" key="5">
    <source>
        <dbReference type="ARBA" id="ARBA00023078"/>
    </source>
</evidence>
<evidence type="ECO:0000256" key="1">
    <source>
        <dbReference type="ARBA" id="ARBA00004370"/>
    </source>
</evidence>
<comment type="subcellular location">
    <subcellularLocation>
        <location evidence="8">Cellular thylakoid membrane</location>
        <topology evidence="8">Single-pass membrane protein</topology>
    </subcellularLocation>
    <subcellularLocation>
        <location evidence="1">Membrane</location>
    </subcellularLocation>
</comment>
<dbReference type="GO" id="GO:0009523">
    <property type="term" value="C:photosystem II"/>
    <property type="evidence" value="ECO:0007669"/>
    <property type="project" value="UniProtKB-KW"/>
</dbReference>
<comment type="similarity">
    <text evidence="8">Belongs to the PsbY family.</text>
</comment>
<evidence type="ECO:0000256" key="4">
    <source>
        <dbReference type="ARBA" id="ARBA00022989"/>
    </source>
</evidence>
<keyword evidence="6 8" id="KW-0472">Membrane</keyword>
<reference evidence="9" key="1">
    <citation type="submission" date="2021-05" db="EMBL/GenBank/DDBJ databases">
        <authorList>
            <person name="Pietrasiak N."/>
            <person name="Ward R."/>
            <person name="Stajich J.E."/>
            <person name="Kurbessoian T."/>
        </authorList>
    </citation>
    <scope>NUCLEOTIDE SEQUENCE</scope>
    <source>
        <strain evidence="9">UHER 2000/2452</strain>
    </source>
</reference>
<dbReference type="GO" id="GO:0030145">
    <property type="term" value="F:manganese ion binding"/>
    <property type="evidence" value="ECO:0007669"/>
    <property type="project" value="InterPro"/>
</dbReference>
<sequence>MDWRILVVVLPLALALGWVFKNIGQAALKQGKDFIDK</sequence>
<dbReference type="GO" id="GO:0031676">
    <property type="term" value="C:plasma membrane-derived thylakoid membrane"/>
    <property type="evidence" value="ECO:0007669"/>
    <property type="project" value="UniProtKB-SubCell"/>
</dbReference>
<dbReference type="GO" id="GO:0015979">
    <property type="term" value="P:photosynthesis"/>
    <property type="evidence" value="ECO:0007669"/>
    <property type="project" value="UniProtKB-UniRule"/>
</dbReference>
<evidence type="ECO:0000256" key="8">
    <source>
        <dbReference type="HAMAP-Rule" id="MF_00717"/>
    </source>
</evidence>
<keyword evidence="7 8" id="KW-0604">Photosystem II</keyword>
<feature type="topological domain" description="Lumenal" evidence="8">
    <location>
        <begin position="1"/>
        <end position="4"/>
    </location>
</feature>
<name>A0A951QC89_9CYAN</name>
<comment type="caution">
    <text evidence="9">The sequence shown here is derived from an EMBL/GenBank/DDBJ whole genome shotgun (WGS) entry which is preliminary data.</text>
</comment>
<gene>
    <name evidence="8" type="primary">psbY</name>
    <name evidence="9" type="ORF">KME15_15770</name>
</gene>
<dbReference type="HAMAP" id="MF_00717">
    <property type="entry name" value="PSII_PsbY"/>
    <property type="match status" value="1"/>
</dbReference>
<evidence type="ECO:0000256" key="2">
    <source>
        <dbReference type="ARBA" id="ARBA00022531"/>
    </source>
</evidence>
<evidence type="ECO:0000256" key="6">
    <source>
        <dbReference type="ARBA" id="ARBA00023136"/>
    </source>
</evidence>
<dbReference type="AlphaFoldDB" id="A0A951QC89"/>
<evidence type="ECO:0000313" key="10">
    <source>
        <dbReference type="Proteomes" id="UP000757435"/>
    </source>
</evidence>
<keyword evidence="3 8" id="KW-0812">Transmembrane</keyword>